<sequence length="827" mass="93758">MQIGLATSKTEHLSNHDSKWQLMMQRMRSQDWNSCRLNISTFFLSSMIPCAHFDNRSKKTQLVMKIESARNGKSWDRRQSDSNQVQFENISDEIEDEEKELEHSSLQEKLDRELKELDKKLEQKEAEMKRFTGADTSVLKQHYEKKVLELEQEKKILQKEIEELRHNLSNISSAPGDSAQKLKEEYLQKLNILEAQVAELKKKQDAQAQLLRQKQKSDEAAKRLQDEIQRIKSQKVHLQQKIKQESEQFRMWKASREKEVLQLKKEGRRNEYEMHKLLALNQRQKMVLQRKTEEASMATKRLKELLESRKASSRETSGAGNGNGLGIQKALMQAIEHELEVTVRVHEVRSEYERQMEERARMANEVARLKEESEQANLSNCPEMMSPGARSSRIFALENMLAATSSTLVSMASQLSEAEERERVFSGRGRWNQVRALTEAKNIMNYLFNLASSSRCSLRDKEVECREKAAEIRDLKEKVVRISSLARQLESQKGELIHQLKLQSSALKKLSTMPDVFNNHDLNGGHKYDLRRLGQRSSIMFLEDMDTSESEHSDRDSADDEWVCPNRRVKKRISKNGNRAGSGQFGDDPGNLSLDFSGEGITGGKQNAKSGLCCTCSKSSLCKTNKCQCRAAGGACKASCGCSSTKCSNREAIIIKEDELSKPNMASEQSGQGADETDKDHALVTHGAMLLQNALIERPADTDEDGGARRKPLSDIGNTLVKSNAPKPNQRKKWRKSTIQLVPVAPPSSQPQETTDVQKPENSTSETDIPLKLPRAMRSTTSNGSNLLRERNVDQAEESVNKELSVLPQSSPARPKRATEEKENCSR</sequence>
<gene>
    <name evidence="3" type="ORF">CUMW_059860</name>
</gene>
<feature type="region of interest" description="Disordered" evidence="2">
    <location>
        <begin position="658"/>
        <end position="677"/>
    </location>
</feature>
<dbReference type="Proteomes" id="UP000236630">
    <property type="component" value="Unassembled WGS sequence"/>
</dbReference>
<keyword evidence="4" id="KW-1185">Reference proteome</keyword>
<feature type="compositionally biased region" description="Polar residues" evidence="2">
    <location>
        <begin position="750"/>
        <end position="767"/>
    </location>
</feature>
<evidence type="ECO:0000256" key="2">
    <source>
        <dbReference type="SAM" id="MobiDB-lite"/>
    </source>
</evidence>
<feature type="region of interest" description="Disordered" evidence="2">
    <location>
        <begin position="70"/>
        <end position="107"/>
    </location>
</feature>
<dbReference type="PANTHER" id="PTHR47969:SF6">
    <property type="entry name" value="KINESIN-LIKE PROTEIN KIN-4C"/>
    <property type="match status" value="1"/>
</dbReference>
<accession>A0A2H5NMV2</accession>
<name>A0A2H5NMV2_CITUN</name>
<evidence type="ECO:0008006" key="5">
    <source>
        <dbReference type="Google" id="ProtNLM"/>
    </source>
</evidence>
<evidence type="ECO:0000313" key="3">
    <source>
        <dbReference type="EMBL" id="GAY41490.1"/>
    </source>
</evidence>
<dbReference type="EMBL" id="BDQV01000014">
    <property type="protein sequence ID" value="GAY41490.1"/>
    <property type="molecule type" value="Genomic_DNA"/>
</dbReference>
<dbReference type="GO" id="GO:0051231">
    <property type="term" value="P:spindle elongation"/>
    <property type="evidence" value="ECO:0007669"/>
    <property type="project" value="TreeGrafter"/>
</dbReference>
<dbReference type="GO" id="GO:0005875">
    <property type="term" value="C:microtubule associated complex"/>
    <property type="evidence" value="ECO:0007669"/>
    <property type="project" value="TreeGrafter"/>
</dbReference>
<dbReference type="GO" id="GO:0007052">
    <property type="term" value="P:mitotic spindle organization"/>
    <property type="evidence" value="ECO:0007669"/>
    <property type="project" value="TreeGrafter"/>
</dbReference>
<proteinExistence type="predicted"/>
<comment type="caution">
    <text evidence="3">The sequence shown here is derived from an EMBL/GenBank/DDBJ whole genome shotgun (WGS) entry which is preliminary data.</text>
</comment>
<feature type="region of interest" description="Disordered" evidence="2">
    <location>
        <begin position="696"/>
        <end position="827"/>
    </location>
</feature>
<evidence type="ECO:0000313" key="4">
    <source>
        <dbReference type="Proteomes" id="UP000236630"/>
    </source>
</evidence>
<dbReference type="InterPro" id="IPR027640">
    <property type="entry name" value="Kinesin-like_fam"/>
</dbReference>
<feature type="compositionally biased region" description="Basic and acidic residues" evidence="2">
    <location>
        <begin position="70"/>
        <end position="80"/>
    </location>
</feature>
<dbReference type="PANTHER" id="PTHR47969">
    <property type="entry name" value="CHROMOSOME-ASSOCIATED KINESIN KIF4A-RELATED"/>
    <property type="match status" value="1"/>
</dbReference>
<protein>
    <recommendedName>
        <fullName evidence="5">Tesmin/TSO1-like CXC domain-containing protein</fullName>
    </recommendedName>
</protein>
<dbReference type="Pfam" id="PF25764">
    <property type="entry name" value="KIF21A_4th"/>
    <property type="match status" value="1"/>
</dbReference>
<reference evidence="3 4" key="1">
    <citation type="journal article" date="2017" name="Front. Genet.">
        <title>Draft sequencing of the heterozygous diploid genome of Satsuma (Citrus unshiu Marc.) using a hybrid assembly approach.</title>
        <authorList>
            <person name="Shimizu T."/>
            <person name="Tanizawa Y."/>
            <person name="Mochizuki T."/>
            <person name="Nagasaki H."/>
            <person name="Yoshioka T."/>
            <person name="Toyoda A."/>
            <person name="Fujiyama A."/>
            <person name="Kaminuma E."/>
            <person name="Nakamura Y."/>
        </authorList>
    </citation>
    <scope>NUCLEOTIDE SEQUENCE [LARGE SCALE GENOMIC DNA]</scope>
    <source>
        <strain evidence="4">cv. Miyagawa wase</strain>
    </source>
</reference>
<dbReference type="STRING" id="55188.A0A2H5NMV2"/>
<dbReference type="GO" id="GO:0007018">
    <property type="term" value="P:microtubule-based movement"/>
    <property type="evidence" value="ECO:0007669"/>
    <property type="project" value="InterPro"/>
</dbReference>
<feature type="coiled-coil region" evidence="1">
    <location>
        <begin position="345"/>
        <end position="379"/>
    </location>
</feature>
<dbReference type="GO" id="GO:0003777">
    <property type="term" value="F:microtubule motor activity"/>
    <property type="evidence" value="ECO:0007669"/>
    <property type="project" value="InterPro"/>
</dbReference>
<keyword evidence="1" id="KW-0175">Coiled coil</keyword>
<feature type="coiled-coil region" evidence="1">
    <location>
        <begin position="458"/>
        <end position="492"/>
    </location>
</feature>
<feature type="compositionally biased region" description="Basic and acidic residues" evidence="2">
    <location>
        <begin position="817"/>
        <end position="827"/>
    </location>
</feature>
<evidence type="ECO:0000256" key="1">
    <source>
        <dbReference type="SAM" id="Coils"/>
    </source>
</evidence>
<dbReference type="AlphaFoldDB" id="A0A2H5NMV2"/>
<organism evidence="3 4">
    <name type="scientific">Citrus unshiu</name>
    <name type="common">Satsuma mandarin</name>
    <name type="synonym">Citrus nobilis var. unshiu</name>
    <dbReference type="NCBI Taxonomy" id="55188"/>
    <lineage>
        <taxon>Eukaryota</taxon>
        <taxon>Viridiplantae</taxon>
        <taxon>Streptophyta</taxon>
        <taxon>Embryophyta</taxon>
        <taxon>Tracheophyta</taxon>
        <taxon>Spermatophyta</taxon>
        <taxon>Magnoliopsida</taxon>
        <taxon>eudicotyledons</taxon>
        <taxon>Gunneridae</taxon>
        <taxon>Pentapetalae</taxon>
        <taxon>rosids</taxon>
        <taxon>malvids</taxon>
        <taxon>Sapindales</taxon>
        <taxon>Rutaceae</taxon>
        <taxon>Aurantioideae</taxon>
        <taxon>Citrus</taxon>
    </lineage>
</organism>
<feature type="compositionally biased region" description="Acidic residues" evidence="2">
    <location>
        <begin position="90"/>
        <end position="99"/>
    </location>
</feature>